<keyword evidence="2" id="KW-1185">Reference proteome</keyword>
<dbReference type="Proteomes" id="UP000218209">
    <property type="component" value="Unassembled WGS sequence"/>
</dbReference>
<dbReference type="AlphaFoldDB" id="A0A1X6NJM9"/>
<proteinExistence type="predicted"/>
<name>A0A1X6NJM9_PORUM</name>
<dbReference type="EMBL" id="KV920065">
    <property type="protein sequence ID" value="OSX68808.1"/>
    <property type="molecule type" value="Genomic_DNA"/>
</dbReference>
<reference evidence="1 2" key="1">
    <citation type="submission" date="2017-03" db="EMBL/GenBank/DDBJ databases">
        <title>WGS assembly of Porphyra umbilicalis.</title>
        <authorList>
            <person name="Brawley S.H."/>
            <person name="Blouin N.A."/>
            <person name="Ficko-Blean E."/>
            <person name="Wheeler G.L."/>
            <person name="Lohr M."/>
            <person name="Goodson H.V."/>
            <person name="Jenkins J.W."/>
            <person name="Blaby-Haas C.E."/>
            <person name="Helliwell K.E."/>
            <person name="Chan C."/>
            <person name="Marriage T."/>
            <person name="Bhattacharya D."/>
            <person name="Klein A.S."/>
            <person name="Badis Y."/>
            <person name="Brodie J."/>
            <person name="Cao Y."/>
            <person name="Collen J."/>
            <person name="Dittami S.M."/>
            <person name="Gachon C.M."/>
            <person name="Green B.R."/>
            <person name="Karpowicz S."/>
            <person name="Kim J.W."/>
            <person name="Kudahl U."/>
            <person name="Lin S."/>
            <person name="Michel G."/>
            <person name="Mittag M."/>
            <person name="Olson B.J."/>
            <person name="Pangilinan J."/>
            <person name="Peng Y."/>
            <person name="Qiu H."/>
            <person name="Shu S."/>
            <person name="Singer J.T."/>
            <person name="Smith A.G."/>
            <person name="Sprecher B.N."/>
            <person name="Wagner V."/>
            <person name="Wang W."/>
            <person name="Wang Z.-Y."/>
            <person name="Yan J."/>
            <person name="Yarish C."/>
            <person name="Zoeuner-Riek S."/>
            <person name="Zhuang Y."/>
            <person name="Zou Y."/>
            <person name="Lindquist E.A."/>
            <person name="Grimwood J."/>
            <person name="Barry K."/>
            <person name="Rokhsar D.S."/>
            <person name="Schmutz J."/>
            <person name="Stiller J.W."/>
            <person name="Grossman A.R."/>
            <person name="Prochnik S.E."/>
        </authorList>
    </citation>
    <scope>NUCLEOTIDE SEQUENCE [LARGE SCALE GENOMIC DNA]</scope>
    <source>
        <strain evidence="1">4086291</strain>
    </source>
</reference>
<gene>
    <name evidence="1" type="ORF">BU14_2220s0001</name>
</gene>
<accession>A0A1X6NJM9</accession>
<evidence type="ECO:0000313" key="2">
    <source>
        <dbReference type="Proteomes" id="UP000218209"/>
    </source>
</evidence>
<evidence type="ECO:0000313" key="1">
    <source>
        <dbReference type="EMBL" id="OSX68808.1"/>
    </source>
</evidence>
<organism evidence="1 2">
    <name type="scientific">Porphyra umbilicalis</name>
    <name type="common">Purple laver</name>
    <name type="synonym">Red alga</name>
    <dbReference type="NCBI Taxonomy" id="2786"/>
    <lineage>
        <taxon>Eukaryota</taxon>
        <taxon>Rhodophyta</taxon>
        <taxon>Bangiophyceae</taxon>
        <taxon>Bangiales</taxon>
        <taxon>Bangiaceae</taxon>
        <taxon>Porphyra</taxon>
    </lineage>
</organism>
<protein>
    <submittedName>
        <fullName evidence="1">Uncharacterized protein</fullName>
    </submittedName>
</protein>
<sequence length="83" mass="8258">METVIKTATGLAAAVAASSLHGDALATAENTLSFPPGPQAVSIVVGAVRSGFLAFECGGAVDERRGRAAGEMVAYPVPVWAGS</sequence>